<reference evidence="12 13" key="1">
    <citation type="submission" date="2020-08" db="EMBL/GenBank/DDBJ databases">
        <title>Aphidius gifuensis genome sequencing and assembly.</title>
        <authorList>
            <person name="Du Z."/>
        </authorList>
    </citation>
    <scope>NUCLEOTIDE SEQUENCE [LARGE SCALE GENOMIC DNA]</scope>
    <source>
        <strain evidence="12">YNYX2018</strain>
        <tissue evidence="12">Adults</tissue>
    </source>
</reference>
<dbReference type="GO" id="GO:0006397">
    <property type="term" value="P:mRNA processing"/>
    <property type="evidence" value="ECO:0007669"/>
    <property type="project" value="UniProtKB-KW"/>
</dbReference>
<evidence type="ECO:0000256" key="5">
    <source>
        <dbReference type="ARBA" id="ARBA00022664"/>
    </source>
</evidence>
<accession>A0A834Y0C4</accession>
<dbReference type="Proteomes" id="UP000639338">
    <property type="component" value="Unassembled WGS sequence"/>
</dbReference>
<evidence type="ECO:0000313" key="12">
    <source>
        <dbReference type="EMBL" id="KAF7995438.1"/>
    </source>
</evidence>
<evidence type="ECO:0000256" key="11">
    <source>
        <dbReference type="SAM" id="MobiDB-lite"/>
    </source>
</evidence>
<keyword evidence="7" id="KW-0508">mRNA splicing</keyword>
<evidence type="ECO:0000256" key="9">
    <source>
        <dbReference type="ARBA" id="ARBA00035304"/>
    </source>
</evidence>
<comment type="function">
    <text evidence="10">Protein associated with the U5 snRNP, during its maturation and its post-splicing recycling and which is required for spliceosomal tri-snRNP complex assembly in the nucleus. Has a molecular sequestering activity and transiently hinders SNRNP200 binding sites for constitutive splicing factors that intervene later during the assembly of the spliceosome and splicing. Together with its molecular sequestering activity, may also function as a molecular adapter and placeholder, coordinating the assembly of the U5 snRNP and its association with the U4/U6 di-snRNP.</text>
</comment>
<keyword evidence="13" id="KW-1185">Reference proteome</keyword>
<dbReference type="GO" id="GO:0005681">
    <property type="term" value="C:spliceosomal complex"/>
    <property type="evidence" value="ECO:0007669"/>
    <property type="project" value="UniProtKB-KW"/>
</dbReference>
<dbReference type="InterPro" id="IPR029338">
    <property type="entry name" value="TSSC4"/>
</dbReference>
<evidence type="ECO:0000256" key="7">
    <source>
        <dbReference type="ARBA" id="ARBA00023187"/>
    </source>
</evidence>
<evidence type="ECO:0000256" key="8">
    <source>
        <dbReference type="ARBA" id="ARBA00023242"/>
    </source>
</evidence>
<name>A0A834Y0C4_APHGI</name>
<gene>
    <name evidence="12" type="ORF">HCN44_006545</name>
</gene>
<feature type="compositionally biased region" description="Basic and acidic residues" evidence="11">
    <location>
        <begin position="139"/>
        <end position="152"/>
    </location>
</feature>
<protein>
    <recommendedName>
        <fullName evidence="9">U5 small nuclear ribonucleoprotein TSSC4</fullName>
    </recommendedName>
</protein>
<evidence type="ECO:0000313" key="13">
    <source>
        <dbReference type="Proteomes" id="UP000639338"/>
    </source>
</evidence>
<dbReference type="EMBL" id="JACMRX010000002">
    <property type="protein sequence ID" value="KAF7995438.1"/>
    <property type="molecule type" value="Genomic_DNA"/>
</dbReference>
<evidence type="ECO:0000256" key="3">
    <source>
        <dbReference type="ARBA" id="ARBA00010362"/>
    </source>
</evidence>
<evidence type="ECO:0000256" key="6">
    <source>
        <dbReference type="ARBA" id="ARBA00022728"/>
    </source>
</evidence>
<dbReference type="PANTHER" id="PTHR13445">
    <property type="entry name" value="TUMOR SUPPRESSING SUBTRANSFERABLE CANDIDATE 4 TSSC4"/>
    <property type="match status" value="1"/>
</dbReference>
<evidence type="ECO:0000256" key="4">
    <source>
        <dbReference type="ARBA" id="ARBA00022490"/>
    </source>
</evidence>
<evidence type="ECO:0000256" key="10">
    <source>
        <dbReference type="ARBA" id="ARBA00045970"/>
    </source>
</evidence>
<keyword evidence="6" id="KW-0747">Spliceosome</keyword>
<dbReference type="Pfam" id="PF15264">
    <property type="entry name" value="TSSC4"/>
    <property type="match status" value="1"/>
</dbReference>
<comment type="caution">
    <text evidence="12">The sequence shown here is derived from an EMBL/GenBank/DDBJ whole genome shotgun (WGS) entry which is preliminary data.</text>
</comment>
<evidence type="ECO:0000256" key="1">
    <source>
        <dbReference type="ARBA" id="ARBA00004123"/>
    </source>
</evidence>
<keyword evidence="5" id="KW-0507">mRNA processing</keyword>
<comment type="similarity">
    <text evidence="3">Belongs to the TSSC4 family.</text>
</comment>
<dbReference type="GO" id="GO:0008380">
    <property type="term" value="P:RNA splicing"/>
    <property type="evidence" value="ECO:0007669"/>
    <property type="project" value="UniProtKB-KW"/>
</dbReference>
<feature type="compositionally biased region" description="Polar residues" evidence="11">
    <location>
        <begin position="158"/>
        <end position="172"/>
    </location>
</feature>
<keyword evidence="4" id="KW-0963">Cytoplasm</keyword>
<dbReference type="OrthoDB" id="1906282at2759"/>
<proteinExistence type="inferred from homology"/>
<organism evidence="12 13">
    <name type="scientific">Aphidius gifuensis</name>
    <name type="common">Parasitoid wasp</name>
    <dbReference type="NCBI Taxonomy" id="684658"/>
    <lineage>
        <taxon>Eukaryota</taxon>
        <taxon>Metazoa</taxon>
        <taxon>Ecdysozoa</taxon>
        <taxon>Arthropoda</taxon>
        <taxon>Hexapoda</taxon>
        <taxon>Insecta</taxon>
        <taxon>Pterygota</taxon>
        <taxon>Neoptera</taxon>
        <taxon>Endopterygota</taxon>
        <taxon>Hymenoptera</taxon>
        <taxon>Apocrita</taxon>
        <taxon>Ichneumonoidea</taxon>
        <taxon>Braconidae</taxon>
        <taxon>Aphidiinae</taxon>
        <taxon>Aphidius</taxon>
    </lineage>
</organism>
<keyword evidence="8" id="KW-0539">Nucleus</keyword>
<feature type="region of interest" description="Disordered" evidence="11">
    <location>
        <begin position="132"/>
        <end position="172"/>
    </location>
</feature>
<evidence type="ECO:0000256" key="2">
    <source>
        <dbReference type="ARBA" id="ARBA00004496"/>
    </source>
</evidence>
<dbReference type="AlphaFoldDB" id="A0A834Y0C4"/>
<comment type="subcellular location">
    <subcellularLocation>
        <location evidence="2">Cytoplasm</location>
    </subcellularLocation>
    <subcellularLocation>
        <location evidence="1">Nucleus</location>
    </subcellularLocation>
</comment>
<dbReference type="GO" id="GO:0005737">
    <property type="term" value="C:cytoplasm"/>
    <property type="evidence" value="ECO:0007669"/>
    <property type="project" value="UniProtKB-SubCell"/>
</dbReference>
<dbReference type="PANTHER" id="PTHR13445:SF3">
    <property type="entry name" value="U5 SMALL NUCLEAR RIBONUCLEOPROTEIN TSSC4"/>
    <property type="match status" value="1"/>
</dbReference>
<sequence length="237" mass="27550">MKIPSQNSFVLDGGDDSFANRQKALFDQLSQAEKSCNINQDSLIPLDTSPIRPSRNLQIAARRNRNETRHLQGKESIFKRPEIPAPKTNYRSIPDYHRNPHKWIKYDLEDVKSKDMSDKCNTQTALSFLHELKQRKKNHENDKKNKHDKMDIDDIDCPSTSSRISFRKPSISSSKNDTIIVTNDKPVFRNSKIIFPEYVVGQKQPKKAKINKKKHIDINNTNKQLKLDHLLEMEEDD</sequence>